<evidence type="ECO:0000256" key="6">
    <source>
        <dbReference type="ARBA" id="ARBA00023002"/>
    </source>
</evidence>
<organism evidence="10 11">
    <name type="scientific">Clostridium cellulovorans (strain ATCC 35296 / DSM 3052 / OCM 3 / 743B)</name>
    <dbReference type="NCBI Taxonomy" id="573061"/>
    <lineage>
        <taxon>Bacteria</taxon>
        <taxon>Bacillati</taxon>
        <taxon>Bacillota</taxon>
        <taxon>Clostridia</taxon>
        <taxon>Eubacteriales</taxon>
        <taxon>Clostridiaceae</taxon>
        <taxon>Clostridium</taxon>
    </lineage>
</organism>
<dbReference type="InterPro" id="IPR004453">
    <property type="entry name" value="QueG"/>
</dbReference>
<dbReference type="PANTHER" id="PTHR30002">
    <property type="entry name" value="EPOXYQUEUOSINE REDUCTASE"/>
    <property type="match status" value="1"/>
</dbReference>
<dbReference type="HOGENOM" id="CLU_030790_2_1_9"/>
<keyword evidence="11" id="KW-1185">Reference proteome</keyword>
<dbReference type="GO" id="GO:0052693">
    <property type="term" value="F:epoxyqueuosine reductase activity"/>
    <property type="evidence" value="ECO:0007669"/>
    <property type="project" value="TreeGrafter"/>
</dbReference>
<dbReference type="GO" id="GO:0008616">
    <property type="term" value="P:tRNA queuosine(34) biosynthetic process"/>
    <property type="evidence" value="ECO:0007669"/>
    <property type="project" value="UniProtKB-KW"/>
</dbReference>
<keyword evidence="4" id="KW-0479">Metal-binding</keyword>
<keyword evidence="5" id="KW-0671">Queuosine biosynthesis</keyword>
<evidence type="ECO:0000256" key="3">
    <source>
        <dbReference type="ARBA" id="ARBA00022694"/>
    </source>
</evidence>
<dbReference type="PANTHER" id="PTHR30002:SF4">
    <property type="entry name" value="EPOXYQUEUOSINE REDUCTASE"/>
    <property type="match status" value="1"/>
</dbReference>
<evidence type="ECO:0000259" key="9">
    <source>
        <dbReference type="PROSITE" id="PS51379"/>
    </source>
</evidence>
<dbReference type="SUPFAM" id="SSF46548">
    <property type="entry name" value="alpha-helical ferredoxin"/>
    <property type="match status" value="1"/>
</dbReference>
<evidence type="ECO:0000256" key="1">
    <source>
        <dbReference type="ARBA" id="ARBA00022485"/>
    </source>
</evidence>
<dbReference type="STRING" id="573061.Clocel_1330"/>
<dbReference type="InterPro" id="IPR017896">
    <property type="entry name" value="4Fe4S_Fe-S-bd"/>
</dbReference>
<evidence type="ECO:0000256" key="5">
    <source>
        <dbReference type="ARBA" id="ARBA00022785"/>
    </source>
</evidence>
<reference evidence="10 11" key="1">
    <citation type="submission" date="2010-08" db="EMBL/GenBank/DDBJ databases">
        <title>Complete sequence of Clostridium cellulovorans 743B.</title>
        <authorList>
            <consortium name="US DOE Joint Genome Institute"/>
            <person name="Lucas S."/>
            <person name="Copeland A."/>
            <person name="Lapidus A."/>
            <person name="Cheng J.-F."/>
            <person name="Bruce D."/>
            <person name="Goodwin L."/>
            <person name="Pitluck S."/>
            <person name="Chertkov O."/>
            <person name="Detter J.C."/>
            <person name="Han C."/>
            <person name="Tapia R."/>
            <person name="Land M."/>
            <person name="Hauser L."/>
            <person name="Chang Y.-J."/>
            <person name="Jeffries C."/>
            <person name="Kyrpides N."/>
            <person name="Ivanova N."/>
            <person name="Mikhailova N."/>
            <person name="Hemme C.L."/>
            <person name="Woyke T."/>
        </authorList>
    </citation>
    <scope>NUCLEOTIDE SEQUENCE [LARGE SCALE GENOMIC DNA]</scope>
    <source>
        <strain evidence="11">ATCC 35296 / DSM 3052 / OCM 3 / 743B</strain>
    </source>
</reference>
<keyword evidence="3" id="KW-0819">tRNA processing</keyword>
<evidence type="ECO:0000313" key="10">
    <source>
        <dbReference type="EMBL" id="ADL51083.1"/>
    </source>
</evidence>
<dbReference type="PROSITE" id="PS51379">
    <property type="entry name" value="4FE4S_FER_2"/>
    <property type="match status" value="1"/>
</dbReference>
<dbReference type="AlphaFoldDB" id="D9SVF9"/>
<protein>
    <recommendedName>
        <fullName evidence="9">4Fe-4S ferredoxin-type domain-containing protein</fullName>
    </recommendedName>
</protein>
<evidence type="ECO:0000256" key="8">
    <source>
        <dbReference type="ARBA" id="ARBA00023014"/>
    </source>
</evidence>
<name>D9SVF9_CLOC7</name>
<dbReference type="Proteomes" id="UP000002730">
    <property type="component" value="Chromosome"/>
</dbReference>
<keyword evidence="2" id="KW-0963">Cytoplasm</keyword>
<gene>
    <name evidence="10" type="ordered locus">Clocel_1330</name>
</gene>
<dbReference type="eggNOG" id="COG1600">
    <property type="taxonomic scope" value="Bacteria"/>
</dbReference>
<evidence type="ECO:0000313" key="11">
    <source>
        <dbReference type="Proteomes" id="UP000002730"/>
    </source>
</evidence>
<evidence type="ECO:0000256" key="4">
    <source>
        <dbReference type="ARBA" id="ARBA00022723"/>
    </source>
</evidence>
<dbReference type="Pfam" id="PF08331">
    <property type="entry name" value="QueG_DUF1730"/>
    <property type="match status" value="1"/>
</dbReference>
<dbReference type="OrthoDB" id="9784571at2"/>
<keyword evidence="8" id="KW-0411">Iron-sulfur</keyword>
<dbReference type="PROSITE" id="PS00198">
    <property type="entry name" value="4FE4S_FER_1"/>
    <property type="match status" value="1"/>
</dbReference>
<dbReference type="Gene3D" id="3.30.70.20">
    <property type="match status" value="1"/>
</dbReference>
<dbReference type="NCBIfam" id="TIGR00276">
    <property type="entry name" value="tRNA epoxyqueuosine(34) reductase QueG"/>
    <property type="match status" value="1"/>
</dbReference>
<keyword evidence="6" id="KW-0560">Oxidoreductase</keyword>
<dbReference type="GO" id="GO:0046872">
    <property type="term" value="F:metal ion binding"/>
    <property type="evidence" value="ECO:0007669"/>
    <property type="project" value="UniProtKB-KW"/>
</dbReference>
<keyword evidence="1" id="KW-0004">4Fe-4S</keyword>
<dbReference type="InterPro" id="IPR013542">
    <property type="entry name" value="QueG_DUF1730"/>
</dbReference>
<dbReference type="KEGG" id="ccb:Clocel_1330"/>
<proteinExistence type="predicted"/>
<dbReference type="RefSeq" id="WP_013291663.1">
    <property type="nucleotide sequence ID" value="NC_014393.1"/>
</dbReference>
<evidence type="ECO:0000256" key="2">
    <source>
        <dbReference type="ARBA" id="ARBA00022490"/>
    </source>
</evidence>
<evidence type="ECO:0000256" key="7">
    <source>
        <dbReference type="ARBA" id="ARBA00023004"/>
    </source>
</evidence>
<dbReference type="Pfam" id="PF13484">
    <property type="entry name" value="Fer4_16"/>
    <property type="match status" value="1"/>
</dbReference>
<dbReference type="InterPro" id="IPR017900">
    <property type="entry name" value="4Fe4S_Fe_S_CS"/>
</dbReference>
<keyword evidence="7" id="KW-0408">Iron</keyword>
<dbReference type="GO" id="GO:0051539">
    <property type="term" value="F:4 iron, 4 sulfur cluster binding"/>
    <property type="evidence" value="ECO:0007669"/>
    <property type="project" value="UniProtKB-KW"/>
</dbReference>
<feature type="domain" description="4Fe-4S ferredoxin-type" evidence="9">
    <location>
        <begin position="166"/>
        <end position="196"/>
    </location>
</feature>
<sequence>MDIKEEIKHFCKSLGLNTVGFMRARIFHELRPFYERRKELGVFNSFEESDIEKKINPFLYLHEAKTIITVAFPYKYKESFEDKVYFSRYTRGKDYHKVAYTYLQRICEFIKSFGYDAVALVDSNSLPERYIAAEAGVGFIGKNNMLITEKYGSYVFLGEIITDALIDPDAKIESKCGECNLCIKACPVKAIGEEYNDSNKCLSYLTQKKDLTDEEMESLKGRLFGCDTCQRVCEFNQYTEEANLKELNPYEFMEHVDVKEIAHIDKKIFKDKYIKTSCGWRGKNILQRNALIALFSQGNGEEVDYEKITSDYVKEYYNRLLNRYKL</sequence>
<accession>D9SVF9</accession>
<dbReference type="EMBL" id="CP002160">
    <property type="protein sequence ID" value="ADL51083.1"/>
    <property type="molecule type" value="Genomic_DNA"/>
</dbReference>